<dbReference type="Gene3D" id="3.10.430.100">
    <property type="entry name" value="Ribosomal protein L9, C-terminal domain"/>
    <property type="match status" value="1"/>
</dbReference>
<keyword evidence="3" id="KW-0694">RNA-binding</keyword>
<dbReference type="GO" id="GO:1990904">
    <property type="term" value="C:ribonucleoprotein complex"/>
    <property type="evidence" value="ECO:0007669"/>
    <property type="project" value="UniProtKB-KW"/>
</dbReference>
<dbReference type="InterPro" id="IPR036791">
    <property type="entry name" value="Ribosomal_bL9_C_sf"/>
</dbReference>
<dbReference type="Pfam" id="PF03948">
    <property type="entry name" value="Ribosomal_L9_C"/>
    <property type="match status" value="1"/>
</dbReference>
<dbReference type="NCBIfam" id="TIGR00158">
    <property type="entry name" value="L9"/>
    <property type="match status" value="1"/>
</dbReference>
<accession>F4PZU5</accession>
<dbReference type="InterPro" id="IPR036935">
    <property type="entry name" value="Ribosomal_bL9_N_sf"/>
</dbReference>
<dbReference type="GO" id="GO:0006412">
    <property type="term" value="P:translation"/>
    <property type="evidence" value="ECO:0007669"/>
    <property type="project" value="InterPro"/>
</dbReference>
<evidence type="ECO:0000256" key="4">
    <source>
        <dbReference type="ARBA" id="ARBA00022980"/>
    </source>
</evidence>
<reference evidence="10" key="1">
    <citation type="journal article" date="2011" name="Genome Res.">
        <title>Phylogeny-wide analysis of social amoeba genomes highlights ancient origins for complex intercellular communication.</title>
        <authorList>
            <person name="Heidel A.J."/>
            <person name="Lawal H.M."/>
            <person name="Felder M."/>
            <person name="Schilde C."/>
            <person name="Helps N.R."/>
            <person name="Tunggal B."/>
            <person name="Rivero F."/>
            <person name="John U."/>
            <person name="Schleicher M."/>
            <person name="Eichinger L."/>
            <person name="Platzer M."/>
            <person name="Noegel A.A."/>
            <person name="Schaap P."/>
            <person name="Gloeckner G."/>
        </authorList>
    </citation>
    <scope>NUCLEOTIDE SEQUENCE [LARGE SCALE GENOMIC DNA]</scope>
    <source>
        <strain evidence="10">SH3</strain>
    </source>
</reference>
<dbReference type="SUPFAM" id="SSF55653">
    <property type="entry name" value="Ribosomal protein L9 C-domain"/>
    <property type="match status" value="1"/>
</dbReference>
<evidence type="ECO:0000256" key="6">
    <source>
        <dbReference type="ARBA" id="ARBA00035427"/>
    </source>
</evidence>
<keyword evidence="4" id="KW-0689">Ribosomal protein</keyword>
<dbReference type="STRING" id="1054147.F4PZU5"/>
<dbReference type="InterPro" id="IPR020070">
    <property type="entry name" value="Ribosomal_bL9_N"/>
</dbReference>
<dbReference type="InterPro" id="IPR020594">
    <property type="entry name" value="Ribosomal_bL9_bac/chp"/>
</dbReference>
<dbReference type="GeneID" id="14870973"/>
<dbReference type="Gene3D" id="3.40.5.10">
    <property type="entry name" value="Ribosomal protein L9, N-terminal domain"/>
    <property type="match status" value="1"/>
</dbReference>
<gene>
    <name evidence="9" type="ORF">DFA_02598</name>
</gene>
<evidence type="ECO:0000256" key="2">
    <source>
        <dbReference type="ARBA" id="ARBA00022730"/>
    </source>
</evidence>
<feature type="domain" description="Large ribosomal subunit protein bL9 C-terminal" evidence="8">
    <location>
        <begin position="97"/>
        <end position="167"/>
    </location>
</feature>
<dbReference type="InterPro" id="IPR020069">
    <property type="entry name" value="Ribosomal_bL9_C"/>
</dbReference>
<dbReference type="GO" id="GO:0005840">
    <property type="term" value="C:ribosome"/>
    <property type="evidence" value="ECO:0007669"/>
    <property type="project" value="UniProtKB-KW"/>
</dbReference>
<protein>
    <recommendedName>
        <fullName evidence="6">50S ribosomal protein L9, chloroplastic</fullName>
    </recommendedName>
</protein>
<evidence type="ECO:0000256" key="5">
    <source>
        <dbReference type="ARBA" id="ARBA00023274"/>
    </source>
</evidence>
<evidence type="ECO:0000313" key="10">
    <source>
        <dbReference type="Proteomes" id="UP000007797"/>
    </source>
</evidence>
<dbReference type="RefSeq" id="XP_004357321.1">
    <property type="nucleotide sequence ID" value="XM_004357265.1"/>
</dbReference>
<dbReference type="Pfam" id="PF01281">
    <property type="entry name" value="Ribosomal_L9_N"/>
    <property type="match status" value="1"/>
</dbReference>
<feature type="domain" description="Ribosomal protein L9" evidence="7">
    <location>
        <begin position="33"/>
        <end position="78"/>
    </location>
</feature>
<name>F4PZU5_CACFS</name>
<organism evidence="9 10">
    <name type="scientific">Cavenderia fasciculata</name>
    <name type="common">Slime mold</name>
    <name type="synonym">Dictyostelium fasciculatum</name>
    <dbReference type="NCBI Taxonomy" id="261658"/>
    <lineage>
        <taxon>Eukaryota</taxon>
        <taxon>Amoebozoa</taxon>
        <taxon>Evosea</taxon>
        <taxon>Eumycetozoa</taxon>
        <taxon>Dictyostelia</taxon>
        <taxon>Acytosteliales</taxon>
        <taxon>Cavenderiaceae</taxon>
        <taxon>Cavenderia</taxon>
    </lineage>
</organism>
<evidence type="ECO:0000256" key="3">
    <source>
        <dbReference type="ARBA" id="ARBA00022884"/>
    </source>
</evidence>
<comment type="similarity">
    <text evidence="1">Belongs to the bacterial ribosomal protein bL9 family.</text>
</comment>
<dbReference type="AlphaFoldDB" id="F4PZU5"/>
<dbReference type="EMBL" id="GL883017">
    <property type="protein sequence ID" value="EGG18859.1"/>
    <property type="molecule type" value="Genomic_DNA"/>
</dbReference>
<evidence type="ECO:0000256" key="1">
    <source>
        <dbReference type="ARBA" id="ARBA00010605"/>
    </source>
</evidence>
<proteinExistence type="inferred from homology"/>
<evidence type="ECO:0000313" key="9">
    <source>
        <dbReference type="EMBL" id="EGG18859.1"/>
    </source>
</evidence>
<dbReference type="OrthoDB" id="5555409at2759"/>
<dbReference type="Proteomes" id="UP000007797">
    <property type="component" value="Unassembled WGS sequence"/>
</dbReference>
<keyword evidence="10" id="KW-1185">Reference proteome</keyword>
<dbReference type="GO" id="GO:0003735">
    <property type="term" value="F:structural constituent of ribosome"/>
    <property type="evidence" value="ECO:0007669"/>
    <property type="project" value="InterPro"/>
</dbReference>
<evidence type="ECO:0000259" key="8">
    <source>
        <dbReference type="Pfam" id="PF03948"/>
    </source>
</evidence>
<dbReference type="PANTHER" id="PTHR21368">
    <property type="entry name" value="50S RIBOSOMAL PROTEIN L9"/>
    <property type="match status" value="1"/>
</dbReference>
<keyword evidence="5" id="KW-0687">Ribonucleoprotein</keyword>
<sequence length="181" mass="20404">MTLINESQSIYNSNNSINRSYSTGAQKENKKVAIILTKSVPGIGQIGQEMSVAKGYARNYFFMKGLAVFATHESRKQFEQFARNINYEELQVDKVLQKTVKKIKKVQSILLMRTANDEGSPTVNINESNIAYSLKRRNGLTIDPKDIRLTSPIEGFGNYQAFVTVGKNQVPLTVRFQSMTK</sequence>
<dbReference type="InterPro" id="IPR009027">
    <property type="entry name" value="Ribosomal_bL9/RNase_H1_N"/>
</dbReference>
<dbReference type="KEGG" id="dfa:DFA_02598"/>
<keyword evidence="2" id="KW-0699">rRNA-binding</keyword>
<dbReference type="SUPFAM" id="SSF55658">
    <property type="entry name" value="L9 N-domain-like"/>
    <property type="match status" value="1"/>
</dbReference>
<evidence type="ECO:0000259" key="7">
    <source>
        <dbReference type="Pfam" id="PF01281"/>
    </source>
</evidence>
<dbReference type="OMA" id="ARNFFFM"/>
<dbReference type="InterPro" id="IPR000244">
    <property type="entry name" value="Ribosomal_bL9"/>
</dbReference>
<dbReference type="GO" id="GO:0019843">
    <property type="term" value="F:rRNA binding"/>
    <property type="evidence" value="ECO:0007669"/>
    <property type="project" value="UniProtKB-KW"/>
</dbReference>